<name>A0AAW1S467_9CHLO</name>
<evidence type="ECO:0000256" key="1">
    <source>
        <dbReference type="ARBA" id="ARBA00004123"/>
    </source>
</evidence>
<proteinExistence type="inferred from homology"/>
<dbReference type="PANTHER" id="PTHR17204">
    <property type="entry name" value="PRE-MRNA PROCESSING PROTEIN PRP39-RELATED"/>
    <property type="match status" value="1"/>
</dbReference>
<comment type="subcellular location">
    <subcellularLocation>
        <location evidence="1">Nucleus</location>
    </subcellularLocation>
</comment>
<dbReference type="SUPFAM" id="SSF48452">
    <property type="entry name" value="TPR-like"/>
    <property type="match status" value="2"/>
</dbReference>
<dbReference type="Pfam" id="PF23241">
    <property type="entry name" value="HAT_PRP39_C"/>
    <property type="match status" value="1"/>
</dbReference>
<keyword evidence="3" id="KW-0677">Repeat</keyword>
<gene>
    <name evidence="7" type="ORF">WJX81_004975</name>
</gene>
<evidence type="ECO:0000313" key="8">
    <source>
        <dbReference type="Proteomes" id="UP001445335"/>
    </source>
</evidence>
<dbReference type="AlphaFoldDB" id="A0AAW1S467"/>
<evidence type="ECO:0000256" key="5">
    <source>
        <dbReference type="ARBA" id="ARBA00023242"/>
    </source>
</evidence>
<comment type="similarity">
    <text evidence="6">Belongs to the PRP39 family.</text>
</comment>
<evidence type="ECO:0008006" key="9">
    <source>
        <dbReference type="Google" id="ProtNLM"/>
    </source>
</evidence>
<keyword evidence="4" id="KW-0508">mRNA splicing</keyword>
<dbReference type="GO" id="GO:0000395">
    <property type="term" value="P:mRNA 5'-splice site recognition"/>
    <property type="evidence" value="ECO:0007669"/>
    <property type="project" value="TreeGrafter"/>
</dbReference>
<keyword evidence="8" id="KW-1185">Reference proteome</keyword>
<evidence type="ECO:0000256" key="4">
    <source>
        <dbReference type="ARBA" id="ARBA00023187"/>
    </source>
</evidence>
<keyword evidence="2" id="KW-0507">mRNA processing</keyword>
<dbReference type="GO" id="GO:0000243">
    <property type="term" value="C:commitment complex"/>
    <property type="evidence" value="ECO:0007669"/>
    <property type="project" value="TreeGrafter"/>
</dbReference>
<dbReference type="Gene3D" id="1.25.40.10">
    <property type="entry name" value="Tetratricopeptide repeat domain"/>
    <property type="match status" value="2"/>
</dbReference>
<dbReference type="InterPro" id="IPR011990">
    <property type="entry name" value="TPR-like_helical_dom_sf"/>
</dbReference>
<dbReference type="Proteomes" id="UP001445335">
    <property type="component" value="Unassembled WGS sequence"/>
</dbReference>
<dbReference type="PANTHER" id="PTHR17204:SF5">
    <property type="entry name" value="PRE-MRNA-PROCESSING FACTOR 39"/>
    <property type="match status" value="1"/>
</dbReference>
<accession>A0AAW1S467</accession>
<dbReference type="InterPro" id="IPR059164">
    <property type="entry name" value="HAT_PRP39_C"/>
</dbReference>
<dbReference type="InterPro" id="IPR003107">
    <property type="entry name" value="HAT"/>
</dbReference>
<comment type="caution">
    <text evidence="7">The sequence shown here is derived from an EMBL/GenBank/DDBJ whole genome shotgun (WGS) entry which is preliminary data.</text>
</comment>
<evidence type="ECO:0000256" key="6">
    <source>
        <dbReference type="ARBA" id="ARBA00038019"/>
    </source>
</evidence>
<dbReference type="SMART" id="SM00386">
    <property type="entry name" value="HAT"/>
    <property type="match status" value="6"/>
</dbReference>
<keyword evidence="5" id="KW-0539">Nucleus</keyword>
<evidence type="ECO:0000256" key="3">
    <source>
        <dbReference type="ARBA" id="ARBA00022737"/>
    </source>
</evidence>
<protein>
    <recommendedName>
        <fullName evidence="9">Suppressor of forked domain-containing protein</fullName>
    </recommendedName>
</protein>
<reference evidence="7 8" key="1">
    <citation type="journal article" date="2024" name="Nat. Commun.">
        <title>Phylogenomics reveals the evolutionary origins of lichenization in chlorophyte algae.</title>
        <authorList>
            <person name="Puginier C."/>
            <person name="Libourel C."/>
            <person name="Otte J."/>
            <person name="Skaloud P."/>
            <person name="Haon M."/>
            <person name="Grisel S."/>
            <person name="Petersen M."/>
            <person name="Berrin J.G."/>
            <person name="Delaux P.M."/>
            <person name="Dal Grande F."/>
            <person name="Keller J."/>
        </authorList>
    </citation>
    <scope>NUCLEOTIDE SEQUENCE [LARGE SCALE GENOMIC DNA]</scope>
    <source>
        <strain evidence="7 8">SAG 245.80</strain>
    </source>
</reference>
<dbReference type="Pfam" id="PF23240">
    <property type="entry name" value="HAT_PRP39_N"/>
    <property type="match status" value="1"/>
</dbReference>
<dbReference type="GO" id="GO:0030627">
    <property type="term" value="F:pre-mRNA 5'-splice site binding"/>
    <property type="evidence" value="ECO:0007669"/>
    <property type="project" value="TreeGrafter"/>
</dbReference>
<dbReference type="GO" id="GO:0005685">
    <property type="term" value="C:U1 snRNP"/>
    <property type="evidence" value="ECO:0007669"/>
    <property type="project" value="TreeGrafter"/>
</dbReference>
<dbReference type="GO" id="GO:0071004">
    <property type="term" value="C:U2-type prespliceosome"/>
    <property type="evidence" value="ECO:0007669"/>
    <property type="project" value="TreeGrafter"/>
</dbReference>
<dbReference type="FunFam" id="1.25.40.10:FF:000064">
    <property type="entry name" value="Putative pre-mrna-processing factor 39"/>
    <property type="match status" value="1"/>
</dbReference>
<organism evidence="7 8">
    <name type="scientific">Elliptochloris bilobata</name>
    <dbReference type="NCBI Taxonomy" id="381761"/>
    <lineage>
        <taxon>Eukaryota</taxon>
        <taxon>Viridiplantae</taxon>
        <taxon>Chlorophyta</taxon>
        <taxon>core chlorophytes</taxon>
        <taxon>Trebouxiophyceae</taxon>
        <taxon>Trebouxiophyceae incertae sedis</taxon>
        <taxon>Elliptochloris clade</taxon>
        <taxon>Elliptochloris</taxon>
    </lineage>
</organism>
<evidence type="ECO:0000313" key="7">
    <source>
        <dbReference type="EMBL" id="KAK9840998.1"/>
    </source>
</evidence>
<sequence length="734" mass="76463">MMVDGAVQNGTADGVAATATEADAGGADGEAAAAPVEPIVNPELEAFQRQFAAVQENTGDFNGWCSVISAAEKLGDIAQLRAVYDGFLAEYPLCYGYWKKYADAEQRHSSPEAAAAVFERGVAAVAHSVDLWNHYAACRAAAGASQEEVRGIFERGLAACGGDYLAHALWDKALQFELAAGQPLRAAAAYTRVLALPLRDLDRYWNSLRDFVAQRPAGDVMTPEERAALEEPTAAAKKGAMAAARIAAAAAAKAAAEEAARRRVEEAAAAEAAARAAEEERLIAAAAAAAEAALGAVPPLAPDSGPAPVSDAGAVVMVGAPDGVSAAGAPAGGPADEVAAGASGVGANAVEGMAVDGGTAAGAAEGGNFDAAVTDDDLKAAWLADREKTYKATKEELARRRQFEDAIKRPYFHVKPLDAAQLAAWGRYLDYAEPRLGDAGVAALFERCLVSCACYIELWARYARWLEPRDAAAADEAVRRAAEVHCKRRPEAVLLAARHSERRGKATAARTAYERVLKSPGGIAVGSLAATVASANFERRQGSKAAACGVYDRGLKAAAARGSAGAAAYAHLAIQYAHFLRVAYGDARGARAVYGEALRVHPAQLVLWEGAIHLEETLGGPAAERVAKVLALYERGVALPAVGAEARALPAAERETLSARAAAFADLASDAAALEAAEAAHAARFKFGGGILPRISGLPWISWLYRVPGSVPRIFRIWVLKRTGQASHSRSEDD</sequence>
<dbReference type="EMBL" id="JALJOU010000011">
    <property type="protein sequence ID" value="KAK9840998.1"/>
    <property type="molecule type" value="Genomic_DNA"/>
</dbReference>
<evidence type="ECO:0000256" key="2">
    <source>
        <dbReference type="ARBA" id="ARBA00022664"/>
    </source>
</evidence>